<feature type="transmembrane region" description="Helical" evidence="8">
    <location>
        <begin position="229"/>
        <end position="249"/>
    </location>
</feature>
<feature type="transmembrane region" description="Helical" evidence="8">
    <location>
        <begin position="12"/>
        <end position="35"/>
    </location>
</feature>
<dbReference type="PANTHER" id="PTHR30294:SF46">
    <property type="entry name" value="ABC TRANSPORTER PERMEASE"/>
    <property type="match status" value="1"/>
</dbReference>
<evidence type="ECO:0000256" key="5">
    <source>
        <dbReference type="ARBA" id="ARBA00022692"/>
    </source>
</evidence>
<dbReference type="Gene3D" id="3.40.1710.10">
    <property type="entry name" value="abc type-2 transporter like domain"/>
    <property type="match status" value="1"/>
</dbReference>
<dbReference type="AlphaFoldDB" id="A0A6M1T9X1"/>
<dbReference type="Pfam" id="PF12698">
    <property type="entry name" value="ABC2_membrane_3"/>
    <property type="match status" value="1"/>
</dbReference>
<feature type="transmembrane region" description="Helical" evidence="8">
    <location>
        <begin position="186"/>
        <end position="208"/>
    </location>
</feature>
<name>A0A6M1T9X1_9BACT</name>
<dbReference type="GO" id="GO:0005886">
    <property type="term" value="C:plasma membrane"/>
    <property type="evidence" value="ECO:0007669"/>
    <property type="project" value="UniProtKB-SubCell"/>
</dbReference>
<comment type="subcellular location">
    <subcellularLocation>
        <location evidence="1">Cell membrane</location>
        <topology evidence="1">Multi-pass membrane protein</topology>
    </subcellularLocation>
</comment>
<evidence type="ECO:0000256" key="1">
    <source>
        <dbReference type="ARBA" id="ARBA00004651"/>
    </source>
</evidence>
<evidence type="ECO:0000256" key="8">
    <source>
        <dbReference type="SAM" id="Phobius"/>
    </source>
</evidence>
<dbReference type="RefSeq" id="WP_165265664.1">
    <property type="nucleotide sequence ID" value="NZ_JAALLS010000002.1"/>
</dbReference>
<evidence type="ECO:0000313" key="10">
    <source>
        <dbReference type="EMBL" id="NGP87162.1"/>
    </source>
</evidence>
<evidence type="ECO:0000256" key="6">
    <source>
        <dbReference type="ARBA" id="ARBA00022989"/>
    </source>
</evidence>
<keyword evidence="11" id="KW-1185">Reference proteome</keyword>
<dbReference type="InterPro" id="IPR051449">
    <property type="entry name" value="ABC-2_transporter_component"/>
</dbReference>
<dbReference type="InterPro" id="IPR047817">
    <property type="entry name" value="ABC2_TM_bact-type"/>
</dbReference>
<evidence type="ECO:0000256" key="3">
    <source>
        <dbReference type="ARBA" id="ARBA00022448"/>
    </source>
</evidence>
<feature type="transmembrane region" description="Helical" evidence="8">
    <location>
        <begin position="299"/>
        <end position="317"/>
    </location>
</feature>
<accession>A0A6M1T9X1</accession>
<dbReference type="GO" id="GO:0140359">
    <property type="term" value="F:ABC-type transporter activity"/>
    <property type="evidence" value="ECO:0007669"/>
    <property type="project" value="InterPro"/>
</dbReference>
<protein>
    <submittedName>
        <fullName evidence="10">ABC transporter permease</fullName>
    </submittedName>
</protein>
<evidence type="ECO:0000256" key="2">
    <source>
        <dbReference type="ARBA" id="ARBA00007783"/>
    </source>
</evidence>
<evidence type="ECO:0000256" key="4">
    <source>
        <dbReference type="ARBA" id="ARBA00022475"/>
    </source>
</evidence>
<evidence type="ECO:0000313" key="11">
    <source>
        <dbReference type="Proteomes" id="UP000479132"/>
    </source>
</evidence>
<dbReference type="PANTHER" id="PTHR30294">
    <property type="entry name" value="MEMBRANE COMPONENT OF ABC TRANSPORTER YHHJ-RELATED"/>
    <property type="match status" value="1"/>
</dbReference>
<dbReference type="PROSITE" id="PS51012">
    <property type="entry name" value="ABC_TM2"/>
    <property type="match status" value="1"/>
</dbReference>
<reference evidence="10 11" key="1">
    <citation type="submission" date="2020-02" db="EMBL/GenBank/DDBJ databases">
        <title>Aliifodinibius halophilus 2W32, complete genome.</title>
        <authorList>
            <person name="Li Y."/>
            <person name="Wu S."/>
        </authorList>
    </citation>
    <scope>NUCLEOTIDE SEQUENCE [LARGE SCALE GENOMIC DNA]</scope>
    <source>
        <strain evidence="10 11">2W32</strain>
    </source>
</reference>
<keyword evidence="7 8" id="KW-0472">Membrane</keyword>
<evidence type="ECO:0000256" key="7">
    <source>
        <dbReference type="ARBA" id="ARBA00023136"/>
    </source>
</evidence>
<comment type="similarity">
    <text evidence="2">Belongs to the ABC-2 integral membrane protein family.</text>
</comment>
<proteinExistence type="inferred from homology"/>
<gene>
    <name evidence="10" type="ORF">G3569_02245</name>
</gene>
<keyword evidence="4" id="KW-1003">Cell membrane</keyword>
<organism evidence="10 11">
    <name type="scientific">Fodinibius halophilus</name>
    <dbReference type="NCBI Taxonomy" id="1736908"/>
    <lineage>
        <taxon>Bacteria</taxon>
        <taxon>Pseudomonadati</taxon>
        <taxon>Balneolota</taxon>
        <taxon>Balneolia</taxon>
        <taxon>Balneolales</taxon>
        <taxon>Balneolaceae</taxon>
        <taxon>Fodinibius</taxon>
    </lineage>
</organism>
<sequence length="386" mass="43924">MNIFSKLFKRELKLFFSNSVAVFIFFAAPIGYALMVGSTYMQGKLTNLEVIVVDADNTPLSNKMIDALDDNQYLDVAEVQYLQKEVEQKVVENDYVAAIYIPDEFEGNILQKRQPEVNVELNGSNMVSGNYASSGIQKVLGTLNAGIEIESMKKQGLPEATAKTQFQPFNVTVNRFYNPANNYLQFIWPGIMGAVMQQVILIVMALSFAMEFENESFRKLVKLSDSPTFLIFIKSLPIMVLTFLMWGLVYYGFYPLFKVMLPAAMLSNWILVFLFTLANVFLGILVSICFPSQLKATEILMAISMPSFILSGFTWPLNGMPEWVVTYVSNLIPLTHFLKAYRKLELMGASLGNVMQQFWVLIIMCVVLFVLSYFALQYRIRRHHKT</sequence>
<feature type="transmembrane region" description="Helical" evidence="8">
    <location>
        <begin position="358"/>
        <end position="376"/>
    </location>
</feature>
<keyword evidence="3" id="KW-0813">Transport</keyword>
<dbReference type="InterPro" id="IPR013525">
    <property type="entry name" value="ABC2_TM"/>
</dbReference>
<dbReference type="EMBL" id="JAALLS010000002">
    <property type="protein sequence ID" value="NGP87162.1"/>
    <property type="molecule type" value="Genomic_DNA"/>
</dbReference>
<feature type="domain" description="ABC transmembrane type-2" evidence="9">
    <location>
        <begin position="149"/>
        <end position="379"/>
    </location>
</feature>
<evidence type="ECO:0000259" key="9">
    <source>
        <dbReference type="PROSITE" id="PS51012"/>
    </source>
</evidence>
<keyword evidence="5 8" id="KW-0812">Transmembrane</keyword>
<dbReference type="Proteomes" id="UP000479132">
    <property type="component" value="Unassembled WGS sequence"/>
</dbReference>
<keyword evidence="6 8" id="KW-1133">Transmembrane helix</keyword>
<feature type="transmembrane region" description="Helical" evidence="8">
    <location>
        <begin position="269"/>
        <end position="290"/>
    </location>
</feature>
<comment type="caution">
    <text evidence="10">The sequence shown here is derived from an EMBL/GenBank/DDBJ whole genome shotgun (WGS) entry which is preliminary data.</text>
</comment>